<dbReference type="InterPro" id="IPR050832">
    <property type="entry name" value="Bact_Acetyltransf"/>
</dbReference>
<dbReference type="Gene3D" id="3.40.630.30">
    <property type="match status" value="1"/>
</dbReference>
<dbReference type="Proteomes" id="UP001017257">
    <property type="component" value="Chromosome"/>
</dbReference>
<dbReference type="SUPFAM" id="SSF55729">
    <property type="entry name" value="Acyl-CoA N-acyltransferases (Nat)"/>
    <property type="match status" value="1"/>
</dbReference>
<organism evidence="4 5">
    <name type="scientific">Microvirga terrae</name>
    <dbReference type="NCBI Taxonomy" id="2740529"/>
    <lineage>
        <taxon>Bacteria</taxon>
        <taxon>Pseudomonadati</taxon>
        <taxon>Pseudomonadota</taxon>
        <taxon>Alphaproteobacteria</taxon>
        <taxon>Hyphomicrobiales</taxon>
        <taxon>Methylobacteriaceae</taxon>
        <taxon>Microvirga</taxon>
    </lineage>
</organism>
<dbReference type="CDD" id="cd04301">
    <property type="entry name" value="NAT_SF"/>
    <property type="match status" value="1"/>
</dbReference>
<feature type="domain" description="N-acetyltransferase" evidence="3">
    <location>
        <begin position="6"/>
        <end position="149"/>
    </location>
</feature>
<evidence type="ECO:0000256" key="1">
    <source>
        <dbReference type="ARBA" id="ARBA00022679"/>
    </source>
</evidence>
<dbReference type="EMBL" id="CP102845">
    <property type="protein sequence ID" value="UVF19726.1"/>
    <property type="molecule type" value="Genomic_DNA"/>
</dbReference>
<keyword evidence="1" id="KW-0808">Transferase</keyword>
<evidence type="ECO:0000313" key="4">
    <source>
        <dbReference type="EMBL" id="UVF19726.1"/>
    </source>
</evidence>
<evidence type="ECO:0000313" key="5">
    <source>
        <dbReference type="Proteomes" id="UP001017257"/>
    </source>
</evidence>
<name>A0ABY5RR36_9HYPH</name>
<gene>
    <name evidence="4" type="ORF">HPT29_000770</name>
</gene>
<protein>
    <submittedName>
        <fullName evidence="4">GNAT family N-acetyltransferase</fullName>
    </submittedName>
</protein>
<proteinExistence type="predicted"/>
<dbReference type="RefSeq" id="WP_210272226.1">
    <property type="nucleotide sequence ID" value="NZ_CP102845.1"/>
</dbReference>
<evidence type="ECO:0000256" key="2">
    <source>
        <dbReference type="ARBA" id="ARBA00023315"/>
    </source>
</evidence>
<dbReference type="PANTHER" id="PTHR43877">
    <property type="entry name" value="AMINOALKYLPHOSPHONATE N-ACETYLTRANSFERASE-RELATED-RELATED"/>
    <property type="match status" value="1"/>
</dbReference>
<accession>A0ABY5RR36</accession>
<keyword evidence="5" id="KW-1185">Reference proteome</keyword>
<reference evidence="4" key="1">
    <citation type="submission" date="2022-08" db="EMBL/GenBank/DDBJ databases">
        <title>Microvirga terrae sp. nov., isolated from soil.</title>
        <authorList>
            <person name="Kim K.H."/>
            <person name="Seo Y.L."/>
            <person name="Kim J.M."/>
            <person name="Lee J.K."/>
            <person name="Han D.M."/>
            <person name="Jeon C.O."/>
        </authorList>
    </citation>
    <scope>NUCLEOTIDE SEQUENCE</scope>
    <source>
        <strain evidence="4">R24</strain>
    </source>
</reference>
<evidence type="ECO:0000259" key="3">
    <source>
        <dbReference type="PROSITE" id="PS51186"/>
    </source>
</evidence>
<dbReference type="InterPro" id="IPR000182">
    <property type="entry name" value="GNAT_dom"/>
</dbReference>
<sequence>MSALQIEIVSAGTDELVEAVNRLLAQLTSAPKAFGREDLDAILASSSCLLILSRCDGHVAGMLTLGWFLAPTGARAFIDDVVVDERYRGRGIGEALIRSALDQARRREAKTVDLTSRPAREAANRLYRRLGFETRETNSYRYRFDAVSG</sequence>
<dbReference type="PROSITE" id="PS51186">
    <property type="entry name" value="GNAT"/>
    <property type="match status" value="1"/>
</dbReference>
<keyword evidence="2" id="KW-0012">Acyltransferase</keyword>
<dbReference type="Pfam" id="PF00583">
    <property type="entry name" value="Acetyltransf_1"/>
    <property type="match status" value="1"/>
</dbReference>
<dbReference type="InterPro" id="IPR016181">
    <property type="entry name" value="Acyl_CoA_acyltransferase"/>
</dbReference>